<dbReference type="CDD" id="cd00537">
    <property type="entry name" value="MTHFR"/>
    <property type="match status" value="1"/>
</dbReference>
<comment type="pathway">
    <text evidence="2 8">One-carbon metabolism; tetrahydrofolate interconversion.</text>
</comment>
<comment type="caution">
    <text evidence="9">The sequence shown here is derived from an EMBL/GenBank/DDBJ whole genome shotgun (WGS) entry which is preliminary data.</text>
</comment>
<evidence type="ECO:0000313" key="10">
    <source>
        <dbReference type="Proteomes" id="UP001431693"/>
    </source>
</evidence>
<keyword evidence="10" id="KW-1185">Reference proteome</keyword>
<evidence type="ECO:0000256" key="3">
    <source>
        <dbReference type="ARBA" id="ARBA00006743"/>
    </source>
</evidence>
<comment type="similarity">
    <text evidence="3 8">Belongs to the methylenetetrahydrofolate reductase family.</text>
</comment>
<evidence type="ECO:0000256" key="1">
    <source>
        <dbReference type="ARBA" id="ARBA00001974"/>
    </source>
</evidence>
<keyword evidence="5 8" id="KW-0274">FAD</keyword>
<evidence type="ECO:0000256" key="5">
    <source>
        <dbReference type="ARBA" id="ARBA00022827"/>
    </source>
</evidence>
<sequence>MTAKTVTQVHQERTQPVSFEVFPPKGDLAQEDAVTLASRLAPLDPAYISVTYSAGGSGNKRATCDVASLIQRDYGVTAVAHLTCQGLPREQVAGVAQTLKDAGVVNVLALRGDPVPGEQGDLAHASDLIPLLAEQGLCVGAAAYPEGHVGCLDLDEDVKHVREKQDAGAEFLVTQLFFDNEVAYRFQDKAEKAGIRVPISYGVMPFLSKSQVSRMIFMCGASLPSKVIKLLARYEDDPVSLRKAGIEYACDQLVDLKRHGVDGLHVYIMNRPSVAQAAMEALAGA</sequence>
<evidence type="ECO:0000256" key="7">
    <source>
        <dbReference type="ARBA" id="ARBA00048628"/>
    </source>
</evidence>
<comment type="cofactor">
    <cofactor evidence="1 8">
        <name>FAD</name>
        <dbReference type="ChEBI" id="CHEBI:57692"/>
    </cofactor>
</comment>
<dbReference type="Pfam" id="PF02219">
    <property type="entry name" value="MTHFR"/>
    <property type="match status" value="1"/>
</dbReference>
<dbReference type="PANTHER" id="PTHR45754:SF3">
    <property type="entry name" value="METHYLENETETRAHYDROFOLATE REDUCTASE (NADPH)"/>
    <property type="match status" value="1"/>
</dbReference>
<evidence type="ECO:0000256" key="6">
    <source>
        <dbReference type="ARBA" id="ARBA00023002"/>
    </source>
</evidence>
<name>A0ABT6ZKZ9_9ACTN</name>
<evidence type="ECO:0000256" key="8">
    <source>
        <dbReference type="RuleBase" id="RU003862"/>
    </source>
</evidence>
<dbReference type="Proteomes" id="UP001431693">
    <property type="component" value="Unassembled WGS sequence"/>
</dbReference>
<protein>
    <recommendedName>
        <fullName evidence="8">Methylenetetrahydrofolate reductase</fullName>
    </recommendedName>
</protein>
<evidence type="ECO:0000313" key="9">
    <source>
        <dbReference type="EMBL" id="MDJ1129727.1"/>
    </source>
</evidence>
<proteinExistence type="inferred from homology"/>
<gene>
    <name evidence="9" type="ORF">QJ043_06500</name>
</gene>
<dbReference type="SUPFAM" id="SSF51730">
    <property type="entry name" value="FAD-linked oxidoreductase"/>
    <property type="match status" value="1"/>
</dbReference>
<accession>A0ABT6ZKZ9</accession>
<evidence type="ECO:0000256" key="2">
    <source>
        <dbReference type="ARBA" id="ARBA00004777"/>
    </source>
</evidence>
<dbReference type="GO" id="GO:0004489">
    <property type="term" value="F:methylenetetrahydrofolate reductase [NAD(P)H] activity"/>
    <property type="evidence" value="ECO:0007669"/>
    <property type="project" value="UniProtKB-EC"/>
</dbReference>
<organism evidence="9 10">
    <name type="scientific">Kribbibacterium absianum</name>
    <dbReference type="NCBI Taxonomy" id="3044210"/>
    <lineage>
        <taxon>Bacteria</taxon>
        <taxon>Bacillati</taxon>
        <taxon>Actinomycetota</taxon>
        <taxon>Coriobacteriia</taxon>
        <taxon>Coriobacteriales</taxon>
        <taxon>Kribbibacteriaceae</taxon>
        <taxon>Kribbibacterium</taxon>
    </lineage>
</organism>
<evidence type="ECO:0000256" key="4">
    <source>
        <dbReference type="ARBA" id="ARBA00022630"/>
    </source>
</evidence>
<comment type="catalytic activity">
    <reaction evidence="7">
        <text>(6S)-5-methyl-5,6,7,8-tetrahydrofolate + NAD(+) = (6R)-5,10-methylene-5,6,7,8-tetrahydrofolate + NADH + H(+)</text>
        <dbReference type="Rhea" id="RHEA:19821"/>
        <dbReference type="ChEBI" id="CHEBI:15378"/>
        <dbReference type="ChEBI" id="CHEBI:15636"/>
        <dbReference type="ChEBI" id="CHEBI:18608"/>
        <dbReference type="ChEBI" id="CHEBI:57540"/>
        <dbReference type="ChEBI" id="CHEBI:57945"/>
        <dbReference type="EC" id="1.5.1.54"/>
    </reaction>
    <physiologicalReaction direction="right-to-left" evidence="7">
        <dbReference type="Rhea" id="RHEA:19823"/>
    </physiologicalReaction>
</comment>
<dbReference type="PANTHER" id="PTHR45754">
    <property type="entry name" value="METHYLENETETRAHYDROFOLATE REDUCTASE"/>
    <property type="match status" value="1"/>
</dbReference>
<reference evidence="9" key="1">
    <citation type="submission" date="2023-05" db="EMBL/GenBank/DDBJ databases">
        <title>[olsenella] sp. nov., isolated from a pig farm feces dump.</title>
        <authorList>
            <person name="Chang Y.-H."/>
        </authorList>
    </citation>
    <scope>NUCLEOTIDE SEQUENCE</scope>
    <source>
        <strain evidence="9">YH-ols2217</strain>
    </source>
</reference>
<keyword evidence="4 8" id="KW-0285">Flavoprotein</keyword>
<dbReference type="Gene3D" id="3.20.20.220">
    <property type="match status" value="1"/>
</dbReference>
<dbReference type="EMBL" id="JASJEX010000003">
    <property type="protein sequence ID" value="MDJ1129727.1"/>
    <property type="molecule type" value="Genomic_DNA"/>
</dbReference>
<dbReference type="InterPro" id="IPR029041">
    <property type="entry name" value="FAD-linked_oxidoreductase-like"/>
</dbReference>
<dbReference type="RefSeq" id="WP_283712849.1">
    <property type="nucleotide sequence ID" value="NZ_JASJEW010000002.1"/>
</dbReference>
<keyword evidence="6 8" id="KW-0560">Oxidoreductase</keyword>
<dbReference type="InterPro" id="IPR003171">
    <property type="entry name" value="Mehydrof_redctse-like"/>
</dbReference>